<dbReference type="Pfam" id="PF00072">
    <property type="entry name" value="Response_reg"/>
    <property type="match status" value="1"/>
</dbReference>
<dbReference type="RefSeq" id="WP_367879867.1">
    <property type="nucleotide sequence ID" value="NZ_JBFNXX010000034.1"/>
</dbReference>
<dbReference type="InterPro" id="IPR011006">
    <property type="entry name" value="CheY-like_superfamily"/>
</dbReference>
<dbReference type="Gene3D" id="3.40.50.2300">
    <property type="match status" value="1"/>
</dbReference>
<organism evidence="5 6">
    <name type="scientific">Sulfitobacter sediminis</name>
    <dbReference type="NCBI Taxonomy" id="3234186"/>
    <lineage>
        <taxon>Bacteria</taxon>
        <taxon>Pseudomonadati</taxon>
        <taxon>Pseudomonadota</taxon>
        <taxon>Alphaproteobacteria</taxon>
        <taxon>Rhodobacterales</taxon>
        <taxon>Roseobacteraceae</taxon>
        <taxon>Sulfitobacter</taxon>
    </lineage>
</organism>
<keyword evidence="3" id="KW-0472">Membrane</keyword>
<accession>A0ABV3RT85</accession>
<dbReference type="SUPFAM" id="SSF52172">
    <property type="entry name" value="CheY-like"/>
    <property type="match status" value="1"/>
</dbReference>
<keyword evidence="1 2" id="KW-0597">Phosphoprotein</keyword>
<feature type="domain" description="Response regulatory" evidence="4">
    <location>
        <begin position="89"/>
        <end position="208"/>
    </location>
</feature>
<name>A0ABV3RT85_9RHOB</name>
<evidence type="ECO:0000256" key="2">
    <source>
        <dbReference type="PROSITE-ProRule" id="PRU00169"/>
    </source>
</evidence>
<feature type="transmembrane region" description="Helical" evidence="3">
    <location>
        <begin position="29"/>
        <end position="52"/>
    </location>
</feature>
<protein>
    <submittedName>
        <fullName evidence="5">PleD family two-component system response regulator</fullName>
    </submittedName>
</protein>
<evidence type="ECO:0000256" key="3">
    <source>
        <dbReference type="SAM" id="Phobius"/>
    </source>
</evidence>
<gene>
    <name evidence="5" type="ORF">AB2B41_21400</name>
</gene>
<dbReference type="SMART" id="SM00448">
    <property type="entry name" value="REC"/>
    <property type="match status" value="1"/>
</dbReference>
<dbReference type="CDD" id="cd17574">
    <property type="entry name" value="REC_OmpR"/>
    <property type="match status" value="1"/>
</dbReference>
<feature type="modified residue" description="4-aspartylphosphate" evidence="2">
    <location>
        <position position="141"/>
    </location>
</feature>
<feature type="transmembrane region" description="Helical" evidence="3">
    <location>
        <begin position="5"/>
        <end position="23"/>
    </location>
</feature>
<dbReference type="PANTHER" id="PTHR44591">
    <property type="entry name" value="STRESS RESPONSE REGULATOR PROTEIN 1"/>
    <property type="match status" value="1"/>
</dbReference>
<evidence type="ECO:0000259" key="4">
    <source>
        <dbReference type="PROSITE" id="PS50110"/>
    </source>
</evidence>
<dbReference type="PROSITE" id="PS50110">
    <property type="entry name" value="RESPONSE_REGULATORY"/>
    <property type="match status" value="1"/>
</dbReference>
<evidence type="ECO:0000313" key="5">
    <source>
        <dbReference type="EMBL" id="MEW9922170.1"/>
    </source>
</evidence>
<proteinExistence type="predicted"/>
<keyword evidence="6" id="KW-1185">Reference proteome</keyword>
<dbReference type="InterPro" id="IPR050595">
    <property type="entry name" value="Bact_response_regulator"/>
</dbReference>
<keyword evidence="3" id="KW-1133">Transmembrane helix</keyword>
<dbReference type="Proteomes" id="UP001556098">
    <property type="component" value="Unassembled WGS sequence"/>
</dbReference>
<evidence type="ECO:0000313" key="6">
    <source>
        <dbReference type="Proteomes" id="UP001556098"/>
    </source>
</evidence>
<keyword evidence="3" id="KW-0812">Transmembrane</keyword>
<sequence length="410" mass="45220">MIIGYLLVAIFAGLTAFIVSLLLGTSLPLAFGAYTMVATVTLIMVPLTRMLVGTLINQSKTSSATPEQNRQKDFVPVDKFSGSAETPIRALVVDDDPFILDLVPIISEKAGFSETTTAAFGEEALKILADTKKNFDCILLDINMPGMDGIELCGRVRQIAEYRQTPIIMLTGKRDMQNMGEAYRSGANDYLTKPFDIEELETRLRSTLRMIQTKRDLAHLGFENMPFAERNPIPDQGSKLPEALYSLGRNSLIDHAAFLSYLTQLPRREVANVRVFGVRIDGVDSIQAEASEEQLMLLFEDLAAATVDCFGAGQTVMAYADKNTLLVATNSVNPPTTKSIETSIQSHLEWHLSLDDSGLEKLARVSVGGPVQLQSMKAQRAETATHEVDYLLNDRAKQKRKKQVVDVSKR</sequence>
<dbReference type="EMBL" id="JBFNXX010000034">
    <property type="protein sequence ID" value="MEW9922170.1"/>
    <property type="molecule type" value="Genomic_DNA"/>
</dbReference>
<dbReference type="InterPro" id="IPR001789">
    <property type="entry name" value="Sig_transdc_resp-reg_receiver"/>
</dbReference>
<dbReference type="PANTHER" id="PTHR44591:SF3">
    <property type="entry name" value="RESPONSE REGULATORY DOMAIN-CONTAINING PROTEIN"/>
    <property type="match status" value="1"/>
</dbReference>
<comment type="caution">
    <text evidence="5">The sequence shown here is derived from an EMBL/GenBank/DDBJ whole genome shotgun (WGS) entry which is preliminary data.</text>
</comment>
<evidence type="ECO:0000256" key="1">
    <source>
        <dbReference type="ARBA" id="ARBA00022553"/>
    </source>
</evidence>
<reference evidence="5 6" key="1">
    <citation type="submission" date="2024-07" db="EMBL/GenBank/DDBJ databases">
        <title>Marimonas sp.nov., isolated from tidal-flat sediment.</title>
        <authorList>
            <person name="Jayan J.N."/>
            <person name="Lee S.S."/>
        </authorList>
    </citation>
    <scope>NUCLEOTIDE SEQUENCE [LARGE SCALE GENOMIC DNA]</scope>
    <source>
        <strain evidence="5 6">MJW-29</strain>
    </source>
</reference>